<evidence type="ECO:0000256" key="8">
    <source>
        <dbReference type="ARBA" id="ARBA00022490"/>
    </source>
</evidence>
<dbReference type="InterPro" id="IPR030960">
    <property type="entry name" value="DHQS/DOIS_N"/>
</dbReference>
<evidence type="ECO:0000256" key="18">
    <source>
        <dbReference type="SAM" id="Phobius"/>
    </source>
</evidence>
<evidence type="ECO:0000256" key="14">
    <source>
        <dbReference type="ARBA" id="ARBA00023141"/>
    </source>
</evidence>
<evidence type="ECO:0000259" key="20">
    <source>
        <dbReference type="Pfam" id="PF24621"/>
    </source>
</evidence>
<keyword evidence="13 17" id="KW-0520">NAD</keyword>
<protein>
    <recommendedName>
        <fullName evidence="7 17">3-dehydroquinate synthase</fullName>
        <shortName evidence="17">DHQS</shortName>
        <ecNumber evidence="6 17">4.2.3.4</ecNumber>
    </recommendedName>
</protein>
<evidence type="ECO:0000256" key="10">
    <source>
        <dbReference type="ARBA" id="ARBA00022723"/>
    </source>
</evidence>
<dbReference type="PANTHER" id="PTHR43622:SF7">
    <property type="entry name" value="3-DEHYDROQUINATE SYNTHASE, CHLOROPLASTIC"/>
    <property type="match status" value="1"/>
</dbReference>
<keyword evidence="14 17" id="KW-0057">Aromatic amino acid biosynthesis</keyword>
<dbReference type="UniPathway" id="UPA00053">
    <property type="reaction ID" value="UER00085"/>
</dbReference>
<evidence type="ECO:0000256" key="12">
    <source>
        <dbReference type="ARBA" id="ARBA00022833"/>
    </source>
</evidence>
<keyword evidence="11 17" id="KW-0547">Nucleotide-binding</keyword>
<accession>A0A1J5E9N2</accession>
<dbReference type="GO" id="GO:0046872">
    <property type="term" value="F:metal ion binding"/>
    <property type="evidence" value="ECO:0007669"/>
    <property type="project" value="UniProtKB-KW"/>
</dbReference>
<dbReference type="InterPro" id="IPR016037">
    <property type="entry name" value="DHQ_synth_AroB"/>
</dbReference>
<evidence type="ECO:0000256" key="6">
    <source>
        <dbReference type="ARBA" id="ARBA00013031"/>
    </source>
</evidence>
<dbReference type="NCBIfam" id="TIGR01357">
    <property type="entry name" value="aroB"/>
    <property type="match status" value="1"/>
</dbReference>
<evidence type="ECO:0000313" key="21">
    <source>
        <dbReference type="EMBL" id="OIP39384.1"/>
    </source>
</evidence>
<dbReference type="InterPro" id="IPR050071">
    <property type="entry name" value="Dehydroquinate_synthase"/>
</dbReference>
<feature type="binding site" evidence="17">
    <location>
        <position position="143"/>
    </location>
    <ligand>
        <name>NAD(+)</name>
        <dbReference type="ChEBI" id="CHEBI:57540"/>
    </ligand>
</feature>
<evidence type="ECO:0000256" key="15">
    <source>
        <dbReference type="ARBA" id="ARBA00023239"/>
    </source>
</evidence>
<keyword evidence="9 17" id="KW-0028">Amino-acid biosynthesis</keyword>
<comment type="catalytic activity">
    <reaction evidence="1 17">
        <text>7-phospho-2-dehydro-3-deoxy-D-arabino-heptonate = 3-dehydroquinate + phosphate</text>
        <dbReference type="Rhea" id="RHEA:21968"/>
        <dbReference type="ChEBI" id="CHEBI:32364"/>
        <dbReference type="ChEBI" id="CHEBI:43474"/>
        <dbReference type="ChEBI" id="CHEBI:58394"/>
        <dbReference type="EC" id="4.2.3.4"/>
    </reaction>
</comment>
<dbReference type="GO" id="GO:0009073">
    <property type="term" value="P:aromatic amino acid family biosynthetic process"/>
    <property type="evidence" value="ECO:0007669"/>
    <property type="project" value="UniProtKB-KW"/>
</dbReference>
<comment type="function">
    <text evidence="17">Catalyzes the conversion of 3-deoxy-D-arabino-heptulosonate 7-phosphate (DAHP) to dehydroquinate (DHQ).</text>
</comment>
<dbReference type="Gene3D" id="1.20.1090.10">
    <property type="entry name" value="Dehydroquinate synthase-like - alpha domain"/>
    <property type="match status" value="1"/>
</dbReference>
<keyword evidence="12 17" id="KW-0862">Zinc</keyword>
<sequence>MKNIMINLGERSYPIYIESGLLKNVGNVLTEAGVGQSVVIITNPKIGYFYKDILVNQLKEAGFETRVIEIPEGEGYKNLKTVAYLYDKLVEMQAHRKTTLIALGGGVIGDIVGFVAATFMRGIPFVQIPTTLLAQVDSSVGGKTGVNLTTAKNMIGAFWQPQVVVIDPDVLKTLALREIKSGLAEAIKYGMIQDADFFRYIEKNIKQIEGLEPESMIHIISRSCEIKAGVVESDEREAGLRAILNFGHTIGHAIESITAYQVFRHGEAISIGMVGAVKIAAKIGMLAKNDMTRLINLLQMAGLPTKFKDLSPDALLQAMYLDKKKLSSQQIRFILPNKIGCVTMVEELSPQVIVDVLKEQRE</sequence>
<feature type="domain" description="3-dehydroquinate synthase C-terminal" evidence="20">
    <location>
        <begin position="182"/>
        <end position="325"/>
    </location>
</feature>
<dbReference type="GO" id="GO:0009423">
    <property type="term" value="P:chorismate biosynthetic process"/>
    <property type="evidence" value="ECO:0007669"/>
    <property type="project" value="UniProtKB-UniRule"/>
</dbReference>
<evidence type="ECO:0000256" key="3">
    <source>
        <dbReference type="ARBA" id="ARBA00004496"/>
    </source>
</evidence>
<feature type="binding site" evidence="17">
    <location>
        <position position="265"/>
    </location>
    <ligand>
        <name>Zn(2+)</name>
        <dbReference type="ChEBI" id="CHEBI:29105"/>
    </ligand>
</feature>
<proteinExistence type="inferred from homology"/>
<dbReference type="GO" id="GO:0000166">
    <property type="term" value="F:nucleotide binding"/>
    <property type="evidence" value="ECO:0007669"/>
    <property type="project" value="UniProtKB-KW"/>
</dbReference>
<evidence type="ECO:0000256" key="11">
    <source>
        <dbReference type="ARBA" id="ARBA00022741"/>
    </source>
</evidence>
<evidence type="ECO:0000313" key="22">
    <source>
        <dbReference type="Proteomes" id="UP000183085"/>
    </source>
</evidence>
<keyword evidence="15 17" id="KW-0456">Lyase</keyword>
<dbReference type="InterPro" id="IPR030963">
    <property type="entry name" value="DHQ_synth_fam"/>
</dbReference>
<evidence type="ECO:0000256" key="5">
    <source>
        <dbReference type="ARBA" id="ARBA00005412"/>
    </source>
</evidence>
<evidence type="ECO:0000256" key="4">
    <source>
        <dbReference type="ARBA" id="ARBA00004661"/>
    </source>
</evidence>
<dbReference type="PIRSF" id="PIRSF001455">
    <property type="entry name" value="DHQ_synth"/>
    <property type="match status" value="1"/>
</dbReference>
<keyword evidence="16 17" id="KW-0170">Cobalt</keyword>
<dbReference type="CDD" id="cd08195">
    <property type="entry name" value="DHQS"/>
    <property type="match status" value="1"/>
</dbReference>
<evidence type="ECO:0000256" key="1">
    <source>
        <dbReference type="ARBA" id="ARBA00001393"/>
    </source>
</evidence>
<feature type="binding site" evidence="17">
    <location>
        <position position="152"/>
    </location>
    <ligand>
        <name>NAD(+)</name>
        <dbReference type="ChEBI" id="CHEBI:57540"/>
    </ligand>
</feature>
<evidence type="ECO:0000256" key="7">
    <source>
        <dbReference type="ARBA" id="ARBA00017684"/>
    </source>
</evidence>
<evidence type="ECO:0000256" key="16">
    <source>
        <dbReference type="ARBA" id="ARBA00023285"/>
    </source>
</evidence>
<dbReference type="GO" id="GO:0003856">
    <property type="term" value="F:3-dehydroquinate synthase activity"/>
    <property type="evidence" value="ECO:0007669"/>
    <property type="project" value="UniProtKB-UniRule"/>
</dbReference>
<dbReference type="AlphaFoldDB" id="A0A1J5E9N2"/>
<comment type="cofactor">
    <cofactor evidence="2 17">
        <name>NAD(+)</name>
        <dbReference type="ChEBI" id="CHEBI:57540"/>
    </cofactor>
</comment>
<feature type="domain" description="3-dehydroquinate synthase N-terminal" evidence="19">
    <location>
        <begin position="68"/>
        <end position="180"/>
    </location>
</feature>
<evidence type="ECO:0000256" key="2">
    <source>
        <dbReference type="ARBA" id="ARBA00001911"/>
    </source>
</evidence>
<dbReference type="PANTHER" id="PTHR43622">
    <property type="entry name" value="3-DEHYDROQUINATE SYNTHASE"/>
    <property type="match status" value="1"/>
</dbReference>
<feature type="binding site" evidence="17">
    <location>
        <begin position="130"/>
        <end position="131"/>
    </location>
    <ligand>
        <name>NAD(+)</name>
        <dbReference type="ChEBI" id="CHEBI:57540"/>
    </ligand>
</feature>
<dbReference type="GO" id="GO:0005737">
    <property type="term" value="C:cytoplasm"/>
    <property type="evidence" value="ECO:0007669"/>
    <property type="project" value="UniProtKB-SubCell"/>
</dbReference>
<evidence type="ECO:0000256" key="17">
    <source>
        <dbReference type="HAMAP-Rule" id="MF_00110"/>
    </source>
</evidence>
<keyword evidence="8 17" id="KW-0963">Cytoplasm</keyword>
<comment type="pathway">
    <text evidence="4 17">Metabolic intermediate biosynthesis; chorismate biosynthesis; chorismate from D-erythrose 4-phosphate and phosphoenolpyruvate: step 2/7.</text>
</comment>
<dbReference type="GO" id="GO:0008652">
    <property type="term" value="P:amino acid biosynthetic process"/>
    <property type="evidence" value="ECO:0007669"/>
    <property type="project" value="UniProtKB-KW"/>
</dbReference>
<keyword evidence="18" id="KW-1133">Transmembrane helix</keyword>
<comment type="cofactor">
    <cofactor evidence="17">
        <name>Co(2+)</name>
        <dbReference type="ChEBI" id="CHEBI:48828"/>
    </cofactor>
    <cofactor evidence="17">
        <name>Zn(2+)</name>
        <dbReference type="ChEBI" id="CHEBI:29105"/>
    </cofactor>
    <text evidence="17">Binds 1 divalent metal cation per subunit. Can use either Co(2+) or Zn(2+).</text>
</comment>
<feature type="binding site" evidence="17">
    <location>
        <begin position="106"/>
        <end position="110"/>
    </location>
    <ligand>
        <name>NAD(+)</name>
        <dbReference type="ChEBI" id="CHEBI:57540"/>
    </ligand>
</feature>
<dbReference type="FunFam" id="3.40.50.1970:FF:000001">
    <property type="entry name" value="3-dehydroquinate synthase"/>
    <property type="match status" value="1"/>
</dbReference>
<evidence type="ECO:0000259" key="19">
    <source>
        <dbReference type="Pfam" id="PF01761"/>
    </source>
</evidence>
<feature type="binding site" evidence="17">
    <location>
        <position position="248"/>
    </location>
    <ligand>
        <name>Zn(2+)</name>
        <dbReference type="ChEBI" id="CHEBI:29105"/>
    </ligand>
</feature>
<comment type="caution">
    <text evidence="17">Lacks conserved residue(s) required for the propagation of feature annotation.</text>
</comment>
<gene>
    <name evidence="17" type="primary">aroB</name>
    <name evidence="21" type="ORF">AUJ95_05650</name>
</gene>
<dbReference type="InterPro" id="IPR056179">
    <property type="entry name" value="DHQS_C"/>
</dbReference>
<dbReference type="EMBL" id="MNYI01000151">
    <property type="protein sequence ID" value="OIP39384.1"/>
    <property type="molecule type" value="Genomic_DNA"/>
</dbReference>
<dbReference type="Pfam" id="PF24621">
    <property type="entry name" value="DHQS_C"/>
    <property type="match status" value="1"/>
</dbReference>
<keyword evidence="10 17" id="KW-0479">Metal-binding</keyword>
<dbReference type="Proteomes" id="UP000183085">
    <property type="component" value="Unassembled WGS sequence"/>
</dbReference>
<feature type="binding site" evidence="17">
    <location>
        <position position="185"/>
    </location>
    <ligand>
        <name>Zn(2+)</name>
        <dbReference type="ChEBI" id="CHEBI:29105"/>
    </ligand>
</feature>
<dbReference type="STRING" id="1817895.AUJ95_05650"/>
<comment type="similarity">
    <text evidence="5 17">Belongs to the sugar phosphate cyclases superfamily. Dehydroquinate synthase family.</text>
</comment>
<dbReference type="HAMAP" id="MF_00110">
    <property type="entry name" value="DHQ_synthase"/>
    <property type="match status" value="1"/>
</dbReference>
<evidence type="ECO:0000256" key="9">
    <source>
        <dbReference type="ARBA" id="ARBA00022605"/>
    </source>
</evidence>
<feature type="binding site" evidence="17">
    <location>
        <begin position="72"/>
        <end position="77"/>
    </location>
    <ligand>
        <name>NAD(+)</name>
        <dbReference type="ChEBI" id="CHEBI:57540"/>
    </ligand>
</feature>
<organism evidence="21 22">
    <name type="scientific">Candidatus Desantisbacteria bacterium CG2_30_40_21</name>
    <dbReference type="NCBI Taxonomy" id="1817895"/>
    <lineage>
        <taxon>Bacteria</taxon>
        <taxon>Candidatus Desantisiibacteriota</taxon>
    </lineage>
</organism>
<feature type="transmembrane region" description="Helical" evidence="18">
    <location>
        <begin position="100"/>
        <end position="120"/>
    </location>
</feature>
<keyword evidence="18" id="KW-0472">Membrane</keyword>
<reference evidence="21 22" key="1">
    <citation type="journal article" date="2016" name="Environ. Microbiol.">
        <title>Genomic resolution of a cold subsurface aquifer community provides metabolic insights for novel microbes adapted to high CO concentrations.</title>
        <authorList>
            <person name="Probst A.J."/>
            <person name="Castelle C.J."/>
            <person name="Singh A."/>
            <person name="Brown C.T."/>
            <person name="Anantharaman K."/>
            <person name="Sharon I."/>
            <person name="Hug L.A."/>
            <person name="Burstein D."/>
            <person name="Emerson J.B."/>
            <person name="Thomas B.C."/>
            <person name="Banfield J.F."/>
        </authorList>
    </citation>
    <scope>NUCLEOTIDE SEQUENCE [LARGE SCALE GENOMIC DNA]</scope>
    <source>
        <strain evidence="21">CG2_30_40_21</strain>
    </source>
</reference>
<keyword evidence="18" id="KW-0812">Transmembrane</keyword>
<dbReference type="Gene3D" id="3.40.50.1970">
    <property type="match status" value="1"/>
</dbReference>
<dbReference type="SUPFAM" id="SSF56796">
    <property type="entry name" value="Dehydroquinate synthase-like"/>
    <property type="match status" value="1"/>
</dbReference>
<dbReference type="EC" id="4.2.3.4" evidence="6 17"/>
<dbReference type="Pfam" id="PF01761">
    <property type="entry name" value="DHQ_synthase"/>
    <property type="match status" value="1"/>
</dbReference>
<comment type="subcellular location">
    <subcellularLocation>
        <location evidence="3 17">Cytoplasm</location>
    </subcellularLocation>
</comment>
<evidence type="ECO:0000256" key="13">
    <source>
        <dbReference type="ARBA" id="ARBA00023027"/>
    </source>
</evidence>
<comment type="caution">
    <text evidence="21">The sequence shown here is derived from an EMBL/GenBank/DDBJ whole genome shotgun (WGS) entry which is preliminary data.</text>
</comment>
<name>A0A1J5E9N2_9BACT</name>